<reference evidence="2 3" key="1">
    <citation type="submission" date="2019-10" db="EMBL/GenBank/DDBJ databases">
        <title>Paraburkholderia sp. isolated from nodules of Mimosa pudica from Brazilian Atlantic Forest soils.</title>
        <authorList>
            <person name="Paulitsch F."/>
            <person name="Hungria M."/>
            <person name="Dall'Agnol R."/>
        </authorList>
    </citation>
    <scope>NUCLEOTIDE SEQUENCE [LARGE SCALE GENOMIC DNA]</scope>
    <source>
        <strain evidence="2 3">CNPSo 3157</strain>
    </source>
</reference>
<accession>A0A7X1NGL6</accession>
<feature type="region of interest" description="Disordered" evidence="1">
    <location>
        <begin position="72"/>
        <end position="120"/>
    </location>
</feature>
<keyword evidence="3" id="KW-1185">Reference proteome</keyword>
<name>A0A7X1NGL6_9BURK</name>
<comment type="caution">
    <text evidence="2">The sequence shown here is derived from an EMBL/GenBank/DDBJ whole genome shotgun (WGS) entry which is preliminary data.</text>
</comment>
<sequence>MAELDDLISQHRGLETEIAFRERELNTCRLFIDESVATGTTSSPQYDALAFLAAQLRRCRMRRERLRLAIARIRTNPLTDSASRAPTNCPTTSSNSASRNPTKDPTQFQAGCPNRKSSPR</sequence>
<evidence type="ECO:0000313" key="2">
    <source>
        <dbReference type="EMBL" id="MPW21572.1"/>
    </source>
</evidence>
<dbReference type="Proteomes" id="UP000484381">
    <property type="component" value="Unassembled WGS sequence"/>
</dbReference>
<dbReference type="AlphaFoldDB" id="A0A7X1NGL6"/>
<feature type="compositionally biased region" description="Polar residues" evidence="1">
    <location>
        <begin position="76"/>
        <end position="109"/>
    </location>
</feature>
<gene>
    <name evidence="2" type="ORF">GCT13_33055</name>
</gene>
<evidence type="ECO:0000313" key="3">
    <source>
        <dbReference type="Proteomes" id="UP000484381"/>
    </source>
</evidence>
<evidence type="ECO:0000256" key="1">
    <source>
        <dbReference type="SAM" id="MobiDB-lite"/>
    </source>
</evidence>
<proteinExistence type="predicted"/>
<organism evidence="2 3">
    <name type="scientific">Paraburkholderia franconis</name>
    <dbReference type="NCBI Taxonomy" id="2654983"/>
    <lineage>
        <taxon>Bacteria</taxon>
        <taxon>Pseudomonadati</taxon>
        <taxon>Pseudomonadota</taxon>
        <taxon>Betaproteobacteria</taxon>
        <taxon>Burkholderiales</taxon>
        <taxon>Burkholderiaceae</taxon>
        <taxon>Paraburkholderia</taxon>
    </lineage>
</organism>
<protein>
    <submittedName>
        <fullName evidence="2">Uncharacterized protein</fullName>
    </submittedName>
</protein>
<dbReference type="RefSeq" id="WP_152765467.1">
    <property type="nucleotide sequence ID" value="NZ_WHNP01000046.1"/>
</dbReference>
<dbReference type="EMBL" id="WHNP01000046">
    <property type="protein sequence ID" value="MPW21572.1"/>
    <property type="molecule type" value="Genomic_DNA"/>
</dbReference>